<dbReference type="Proteomes" id="UP001595851">
    <property type="component" value="Unassembled WGS sequence"/>
</dbReference>
<dbReference type="Gene3D" id="3.50.50.60">
    <property type="entry name" value="FAD/NAD(P)-binding domain"/>
    <property type="match status" value="1"/>
</dbReference>
<evidence type="ECO:0000313" key="4">
    <source>
        <dbReference type="Proteomes" id="UP001595851"/>
    </source>
</evidence>
<dbReference type="InterPro" id="IPR007867">
    <property type="entry name" value="GMC_OxRtase_C"/>
</dbReference>
<dbReference type="SUPFAM" id="SSF51905">
    <property type="entry name" value="FAD/NAD(P)-binding domain"/>
    <property type="match status" value="1"/>
</dbReference>
<gene>
    <name evidence="3" type="ORF">ACFOY2_52985</name>
</gene>
<dbReference type="InterPro" id="IPR012132">
    <property type="entry name" value="GMC_OxRdtase"/>
</dbReference>
<evidence type="ECO:0000256" key="1">
    <source>
        <dbReference type="ARBA" id="ARBA00010790"/>
    </source>
</evidence>
<dbReference type="SUPFAM" id="SSF54373">
    <property type="entry name" value="FAD-linked reductases, C-terminal domain"/>
    <property type="match status" value="1"/>
</dbReference>
<accession>A0ABV8GPX4</accession>
<dbReference type="PIRSF" id="PIRSF000137">
    <property type="entry name" value="Alcohol_oxidase"/>
    <property type="match status" value="1"/>
</dbReference>
<organism evidence="3 4">
    <name type="scientific">Nonomuraea purpurea</name>
    <dbReference type="NCBI Taxonomy" id="1849276"/>
    <lineage>
        <taxon>Bacteria</taxon>
        <taxon>Bacillati</taxon>
        <taxon>Actinomycetota</taxon>
        <taxon>Actinomycetes</taxon>
        <taxon>Streptosporangiales</taxon>
        <taxon>Streptosporangiaceae</taxon>
        <taxon>Nonomuraea</taxon>
    </lineage>
</organism>
<dbReference type="EMBL" id="JBHSBI010000054">
    <property type="protein sequence ID" value="MFC4016010.1"/>
    <property type="molecule type" value="Genomic_DNA"/>
</dbReference>
<dbReference type="PANTHER" id="PTHR11552:SF80">
    <property type="entry name" value="GMC OXIDOREDUCTASE"/>
    <property type="match status" value="1"/>
</dbReference>
<comment type="caution">
    <text evidence="3">The sequence shown here is derived from an EMBL/GenBank/DDBJ whole genome shotgun (WGS) entry which is preliminary data.</text>
</comment>
<dbReference type="InterPro" id="IPR000172">
    <property type="entry name" value="GMC_OxRdtase_N"/>
</dbReference>
<evidence type="ECO:0000259" key="2">
    <source>
        <dbReference type="PROSITE" id="PS00624"/>
    </source>
</evidence>
<comment type="similarity">
    <text evidence="1">Belongs to the GMC oxidoreductase family.</text>
</comment>
<dbReference type="PROSITE" id="PS00624">
    <property type="entry name" value="GMC_OXRED_2"/>
    <property type="match status" value="1"/>
</dbReference>
<dbReference type="Gene3D" id="3.30.560.10">
    <property type="entry name" value="Glucose Oxidase, domain 3"/>
    <property type="match status" value="1"/>
</dbReference>
<dbReference type="Pfam" id="PF13450">
    <property type="entry name" value="NAD_binding_8"/>
    <property type="match status" value="1"/>
</dbReference>
<dbReference type="Pfam" id="PF00732">
    <property type="entry name" value="GMC_oxred_N"/>
    <property type="match status" value="1"/>
</dbReference>
<dbReference type="PANTHER" id="PTHR11552">
    <property type="entry name" value="GLUCOSE-METHANOL-CHOLINE GMC OXIDOREDUCTASE"/>
    <property type="match status" value="1"/>
</dbReference>
<feature type="domain" description="Glucose-methanol-choline oxidoreductase N-terminal" evidence="2">
    <location>
        <begin position="302"/>
        <end position="316"/>
    </location>
</feature>
<keyword evidence="4" id="KW-1185">Reference proteome</keyword>
<protein>
    <submittedName>
        <fullName evidence="3">GMC family oxidoreductase</fullName>
    </submittedName>
</protein>
<dbReference type="Pfam" id="PF05199">
    <property type="entry name" value="GMC_oxred_C"/>
    <property type="match status" value="1"/>
</dbReference>
<reference evidence="4" key="1">
    <citation type="journal article" date="2019" name="Int. J. Syst. Evol. Microbiol.">
        <title>The Global Catalogue of Microorganisms (GCM) 10K type strain sequencing project: providing services to taxonomists for standard genome sequencing and annotation.</title>
        <authorList>
            <consortium name="The Broad Institute Genomics Platform"/>
            <consortium name="The Broad Institute Genome Sequencing Center for Infectious Disease"/>
            <person name="Wu L."/>
            <person name="Ma J."/>
        </authorList>
    </citation>
    <scope>NUCLEOTIDE SEQUENCE [LARGE SCALE GENOMIC DNA]</scope>
    <source>
        <strain evidence="4">TBRC 1276</strain>
    </source>
</reference>
<name>A0ABV8GPX4_9ACTN</name>
<proteinExistence type="inferred from homology"/>
<evidence type="ECO:0000313" key="3">
    <source>
        <dbReference type="EMBL" id="MFC4016010.1"/>
    </source>
</evidence>
<dbReference type="RefSeq" id="WP_379535807.1">
    <property type="nucleotide sequence ID" value="NZ_JBHSBI010000054.1"/>
</dbReference>
<dbReference type="InterPro" id="IPR036188">
    <property type="entry name" value="FAD/NAD-bd_sf"/>
</dbReference>
<sequence>MENFPTDDSLETSTYDYIVVGSGPGGGSVAANLAEAGFSVLVLEAGPPSGNEVYRDVPIFFAQATEDPEVAWEYWVQHNDGGKAAHGDMWVDEKDGVLYPRASALGGCAIHNSGIIMYPAHSDWDDIMELTGDNGWHHEAMWQHWQKVLEWQAVSSKNPFAPLESPRTDPGSLITSLEGPNWFLKSMGDAERSGELNDKDNVGTAGPWNLQIGIKAGVRQGVRDRLISAERNCPMLEIQCDALVEKILFEPGQTAPRAVGVQFLNGRHLYEASPKYQETTEEERAALRQVVRARREVIIAGGTYNSPQILMLSGIGPADHLRAHGIEVLVDSPCVGTNLQDRREISVIDRYPLPELAENPYVGALIKSLSPTGPRLSVCLSGWRADPENSQLGQFGIPCITYRTEGADGSATNCVTIGVPIQFRAHHPGWVKEAFAHVGQSWTWLTLMGYTGDRNGYVRLRSGDPTRCPDINFRAFGNGAGGEKDLAALTQAIEMCRELNRVEPGEGEIFPGPDVQDLGDFIRKEHYGHHAACSNPLGRTIDDSVVDSSFKVHGVEGLRIVDASVFPKMPGLFLIAAVQTLSQKASIDILRDAGD</sequence>